<comment type="caution">
    <text evidence="1">The sequence shown here is derived from an EMBL/GenBank/DDBJ whole genome shotgun (WGS) entry which is preliminary data.</text>
</comment>
<evidence type="ECO:0000313" key="1">
    <source>
        <dbReference type="EMBL" id="OIT04640.1"/>
    </source>
</evidence>
<sequence>AQEIGKSWSKFVHEELQMKYISYDNTEAGAERTVKQFVAAVNKLQEKNNTVVVPNGIQQQLVEPMSVRGNNHVGQNCISIS</sequence>
<protein>
    <submittedName>
        <fullName evidence="1">Uncharacterized protein</fullName>
    </submittedName>
</protein>
<organism evidence="1 2">
    <name type="scientific">Nicotiana attenuata</name>
    <name type="common">Coyote tobacco</name>
    <dbReference type="NCBI Taxonomy" id="49451"/>
    <lineage>
        <taxon>Eukaryota</taxon>
        <taxon>Viridiplantae</taxon>
        <taxon>Streptophyta</taxon>
        <taxon>Embryophyta</taxon>
        <taxon>Tracheophyta</taxon>
        <taxon>Spermatophyta</taxon>
        <taxon>Magnoliopsida</taxon>
        <taxon>eudicotyledons</taxon>
        <taxon>Gunneridae</taxon>
        <taxon>Pentapetalae</taxon>
        <taxon>asterids</taxon>
        <taxon>lamiids</taxon>
        <taxon>Solanales</taxon>
        <taxon>Solanaceae</taxon>
        <taxon>Nicotianoideae</taxon>
        <taxon>Nicotianeae</taxon>
        <taxon>Nicotiana</taxon>
    </lineage>
</organism>
<proteinExistence type="predicted"/>
<feature type="non-terminal residue" evidence="1">
    <location>
        <position position="1"/>
    </location>
</feature>
<dbReference type="Proteomes" id="UP000187609">
    <property type="component" value="Unassembled WGS sequence"/>
</dbReference>
<gene>
    <name evidence="1" type="ORF">A4A49_44595</name>
</gene>
<dbReference type="Gramene" id="OIT04640">
    <property type="protein sequence ID" value="OIT04640"/>
    <property type="gene ID" value="A4A49_44595"/>
</dbReference>
<keyword evidence="2" id="KW-1185">Reference proteome</keyword>
<reference evidence="1" key="1">
    <citation type="submission" date="2016-11" db="EMBL/GenBank/DDBJ databases">
        <title>The genome of Nicotiana attenuata.</title>
        <authorList>
            <person name="Xu S."/>
            <person name="Brockmoeller T."/>
            <person name="Gaquerel E."/>
            <person name="Navarro A."/>
            <person name="Kuhl H."/>
            <person name="Gase K."/>
            <person name="Ling Z."/>
            <person name="Zhou W."/>
            <person name="Kreitzer C."/>
            <person name="Stanke M."/>
            <person name="Tang H."/>
            <person name="Lyons E."/>
            <person name="Pandey P."/>
            <person name="Pandey S.P."/>
            <person name="Timmermann B."/>
            <person name="Baldwin I.T."/>
        </authorList>
    </citation>
    <scope>NUCLEOTIDE SEQUENCE [LARGE SCALE GENOMIC DNA]</scope>
    <source>
        <strain evidence="1">UT</strain>
    </source>
</reference>
<dbReference type="EMBL" id="MJEQ01037185">
    <property type="protein sequence ID" value="OIT04640.1"/>
    <property type="molecule type" value="Genomic_DNA"/>
</dbReference>
<dbReference type="AlphaFoldDB" id="A0A1J6IVM7"/>
<evidence type="ECO:0000313" key="2">
    <source>
        <dbReference type="Proteomes" id="UP000187609"/>
    </source>
</evidence>
<accession>A0A1J6IVM7</accession>
<name>A0A1J6IVM7_NICAT</name>